<protein>
    <recommendedName>
        <fullName evidence="8">Crp/Fnr family transcriptional regulator</fullName>
    </recommendedName>
</protein>
<keyword evidence="1" id="KW-0805">Transcription regulation</keyword>
<keyword evidence="3" id="KW-0804">Transcription</keyword>
<name>A0A3Q9HTH1_9FIRM</name>
<dbReference type="SUPFAM" id="SSF51206">
    <property type="entry name" value="cAMP-binding domain-like"/>
    <property type="match status" value="1"/>
</dbReference>
<dbReference type="Pfam" id="PF13545">
    <property type="entry name" value="HTH_Crp_2"/>
    <property type="match status" value="1"/>
</dbReference>
<dbReference type="InterPro" id="IPR050397">
    <property type="entry name" value="Env_Response_Regulators"/>
</dbReference>
<proteinExistence type="predicted"/>
<dbReference type="PROSITE" id="PS50042">
    <property type="entry name" value="CNMP_BINDING_3"/>
    <property type="match status" value="1"/>
</dbReference>
<accession>A0A3Q9HTH1</accession>
<dbReference type="Gene3D" id="1.10.10.10">
    <property type="entry name" value="Winged helix-like DNA-binding domain superfamily/Winged helix DNA-binding domain"/>
    <property type="match status" value="1"/>
</dbReference>
<feature type="domain" description="HTH crp-type" evidence="5">
    <location>
        <begin position="144"/>
        <end position="215"/>
    </location>
</feature>
<dbReference type="AlphaFoldDB" id="A0A3Q9HTH1"/>
<dbReference type="InterPro" id="IPR000595">
    <property type="entry name" value="cNMP-bd_dom"/>
</dbReference>
<dbReference type="Proteomes" id="UP000267250">
    <property type="component" value="Chromosome"/>
</dbReference>
<dbReference type="Gene3D" id="2.60.120.10">
    <property type="entry name" value="Jelly Rolls"/>
    <property type="match status" value="1"/>
</dbReference>
<dbReference type="InterPro" id="IPR036390">
    <property type="entry name" value="WH_DNA-bd_sf"/>
</dbReference>
<dbReference type="InterPro" id="IPR018490">
    <property type="entry name" value="cNMP-bd_dom_sf"/>
</dbReference>
<dbReference type="EMBL" id="CP016379">
    <property type="protein sequence ID" value="AZR74903.1"/>
    <property type="molecule type" value="Genomic_DNA"/>
</dbReference>
<dbReference type="PROSITE" id="PS00889">
    <property type="entry name" value="CNMP_BINDING_2"/>
    <property type="match status" value="1"/>
</dbReference>
<dbReference type="PRINTS" id="PR00034">
    <property type="entry name" value="HTHCRP"/>
</dbReference>
<evidence type="ECO:0000256" key="3">
    <source>
        <dbReference type="ARBA" id="ARBA00023163"/>
    </source>
</evidence>
<dbReference type="PANTHER" id="PTHR24567">
    <property type="entry name" value="CRP FAMILY TRANSCRIPTIONAL REGULATORY PROTEIN"/>
    <property type="match status" value="1"/>
</dbReference>
<evidence type="ECO:0000259" key="4">
    <source>
        <dbReference type="PROSITE" id="PS50042"/>
    </source>
</evidence>
<evidence type="ECO:0000256" key="2">
    <source>
        <dbReference type="ARBA" id="ARBA00023125"/>
    </source>
</evidence>
<dbReference type="GO" id="GO:0003700">
    <property type="term" value="F:DNA-binding transcription factor activity"/>
    <property type="evidence" value="ECO:0007669"/>
    <property type="project" value="TreeGrafter"/>
</dbReference>
<sequence>MKTFLKNETIFGGLTDEELTRVIEIMVIRQFERNVIIFFEGEVGDNFYLVLSGEVRIYKISPDGREKNLALIGPGDFFGEMALIDKKTRSATAETMSKTRLGVIHQKHFSDLIDQYPEIALKMIVQLTERLRRANQQIESLTFKDVQGRLVQFLLQYADENEDDDPVPLKKRVTHQIIANQIGASRETVSRILSQLQKEGYITIKNRLIYITKRKELKDRWERK</sequence>
<dbReference type="InterPro" id="IPR036388">
    <property type="entry name" value="WH-like_DNA-bd_sf"/>
</dbReference>
<dbReference type="PROSITE" id="PS51063">
    <property type="entry name" value="HTH_CRP_2"/>
    <property type="match status" value="1"/>
</dbReference>
<dbReference type="InterPro" id="IPR012318">
    <property type="entry name" value="HTH_CRP"/>
</dbReference>
<reference evidence="6 7" key="1">
    <citation type="submission" date="2016-07" db="EMBL/GenBank/DDBJ databases">
        <title>Genome and transcriptome analysis of iron-reducing fermentative bacteria Anoxybacter fermentans.</title>
        <authorList>
            <person name="Zeng X."/>
            <person name="Shao Z."/>
        </authorList>
    </citation>
    <scope>NUCLEOTIDE SEQUENCE [LARGE SCALE GENOMIC DNA]</scope>
    <source>
        <strain evidence="6 7">DY22613</strain>
    </source>
</reference>
<dbReference type="GO" id="GO:0005829">
    <property type="term" value="C:cytosol"/>
    <property type="evidence" value="ECO:0007669"/>
    <property type="project" value="TreeGrafter"/>
</dbReference>
<dbReference type="SMART" id="SM00419">
    <property type="entry name" value="HTH_CRP"/>
    <property type="match status" value="1"/>
</dbReference>
<dbReference type="KEGG" id="aft:BBF96_10840"/>
<evidence type="ECO:0008006" key="8">
    <source>
        <dbReference type="Google" id="ProtNLM"/>
    </source>
</evidence>
<dbReference type="GO" id="GO:0003677">
    <property type="term" value="F:DNA binding"/>
    <property type="evidence" value="ECO:0007669"/>
    <property type="project" value="UniProtKB-KW"/>
</dbReference>
<evidence type="ECO:0000259" key="5">
    <source>
        <dbReference type="PROSITE" id="PS51063"/>
    </source>
</evidence>
<dbReference type="SUPFAM" id="SSF46785">
    <property type="entry name" value="Winged helix' DNA-binding domain"/>
    <property type="match status" value="1"/>
</dbReference>
<dbReference type="SMART" id="SM00100">
    <property type="entry name" value="cNMP"/>
    <property type="match status" value="1"/>
</dbReference>
<dbReference type="InterPro" id="IPR014710">
    <property type="entry name" value="RmlC-like_jellyroll"/>
</dbReference>
<dbReference type="CDD" id="cd00038">
    <property type="entry name" value="CAP_ED"/>
    <property type="match status" value="1"/>
</dbReference>
<keyword evidence="7" id="KW-1185">Reference proteome</keyword>
<dbReference type="InterPro" id="IPR018488">
    <property type="entry name" value="cNMP-bd_CS"/>
</dbReference>
<evidence type="ECO:0000313" key="7">
    <source>
        <dbReference type="Proteomes" id="UP000267250"/>
    </source>
</evidence>
<keyword evidence="2" id="KW-0238">DNA-binding</keyword>
<dbReference type="Pfam" id="PF00027">
    <property type="entry name" value="cNMP_binding"/>
    <property type="match status" value="1"/>
</dbReference>
<evidence type="ECO:0000256" key="1">
    <source>
        <dbReference type="ARBA" id="ARBA00023015"/>
    </source>
</evidence>
<gene>
    <name evidence="6" type="ORF">BBF96_10840</name>
</gene>
<feature type="domain" description="Cyclic nucleotide-binding" evidence="4">
    <location>
        <begin position="10"/>
        <end position="130"/>
    </location>
</feature>
<evidence type="ECO:0000313" key="6">
    <source>
        <dbReference type="EMBL" id="AZR74903.1"/>
    </source>
</evidence>
<organism evidence="6 7">
    <name type="scientific">Anoxybacter fermentans</name>
    <dbReference type="NCBI Taxonomy" id="1323375"/>
    <lineage>
        <taxon>Bacteria</taxon>
        <taxon>Bacillati</taxon>
        <taxon>Bacillota</taxon>
        <taxon>Clostridia</taxon>
        <taxon>Halanaerobiales</taxon>
        <taxon>Anoxybacter</taxon>
    </lineage>
</organism>
<dbReference type="PANTHER" id="PTHR24567:SF74">
    <property type="entry name" value="HTH-TYPE TRANSCRIPTIONAL REGULATOR ARCR"/>
    <property type="match status" value="1"/>
</dbReference>